<evidence type="ECO:0000256" key="1">
    <source>
        <dbReference type="SAM" id="Coils"/>
    </source>
</evidence>
<organism evidence="3 4">
    <name type="scientific">Tigriopus californicus</name>
    <name type="common">Marine copepod</name>
    <dbReference type="NCBI Taxonomy" id="6832"/>
    <lineage>
        <taxon>Eukaryota</taxon>
        <taxon>Metazoa</taxon>
        <taxon>Ecdysozoa</taxon>
        <taxon>Arthropoda</taxon>
        <taxon>Crustacea</taxon>
        <taxon>Multicrustacea</taxon>
        <taxon>Hexanauplia</taxon>
        <taxon>Copepoda</taxon>
        <taxon>Harpacticoida</taxon>
        <taxon>Harpacticidae</taxon>
        <taxon>Tigriopus</taxon>
    </lineage>
</organism>
<evidence type="ECO:0000313" key="4">
    <source>
        <dbReference type="Proteomes" id="UP000318571"/>
    </source>
</evidence>
<keyword evidence="1" id="KW-0175">Coiled coil</keyword>
<name>A0A553PJG7_TIGCA</name>
<feature type="coiled-coil region" evidence="1">
    <location>
        <begin position="130"/>
        <end position="160"/>
    </location>
</feature>
<gene>
    <name evidence="3" type="ORF">TCAL_14386</name>
</gene>
<sequence length="865" mass="97095">MEPPLARAGSSFNDYRALYDGVKHRPRSPSPIAGRSSTHSDSLATAFYERRGRSPSPVVDRNRNRESDLEDIMWNRSGRPRDHESSGSNSFETRWRDSTAFVDHPPRLPLPVEFTSPPPRRPIHQEPDELDLVRAEREEMQRMRREIEMEKAKIIRGQEETRKRLSAPPPPVIHESVPSPIQPVIKPGNYLIATVDLTTWKDREGVSGSMIQLGTYLPHGVSHSFCMLPENVDQSDLISCGVFFKVREAMFMKVGSKLVPTFPRDHSLVSFLDFLEKGCRRVRPAFDGVILLSYLQEDLPHVIKAFMKAGLYDRFANVVKGVADLCNFVAKEHSWRFMVNGKLELSLAHVYYNTVGERFNHANRGPDGRAEGIYQCLERLLENKPSFGNFIGKFAHHLKSREILKLVNFKTEAERLELFLPLQLFIADELADEQVELIVASVYAPSEQDEEKYLSEPQKVAIGMCQILVQAGFDFEGLLKSYQQEGLAQLELKLRTTFLERMMNKSRAVIDQTIRTQKLVVAFFRRHGHFSFDHLMTLAKDQHAKDKAKDAADLSHATSLLGPYPGPMTLNVPPPPIPNGAIKSAPLPPPPIVSERELEAYKECANGLMGFKASFVKTILKSPGLPASNPETLADMVVNIVIKSGYTHDRLMGIYLEDKSQNANRNGLRRLFGLTLKAAFNALPPPGVKLEDIINHIIDYYGNCIGSIKVAKSTLGISTNGGKLTKEVADKCLADHIHKLDVAVNEKYGATLANFRAKIRTLAALKSSFSDSNQELNRSPGFIGKAAEYMVKLVAFAGFDLSKLKRLYEKSEASLAGNVYSALRKHQELIPTQLWTIDGLVEHVIEHFKPKESSLKEVKIETVVV</sequence>
<accession>A0A553PJG7</accession>
<dbReference type="AlphaFoldDB" id="A0A553PJG7"/>
<keyword evidence="4" id="KW-1185">Reference proteome</keyword>
<evidence type="ECO:0000313" key="3">
    <source>
        <dbReference type="EMBL" id="TRY77808.1"/>
    </source>
</evidence>
<comment type="caution">
    <text evidence="3">The sequence shown here is derived from an EMBL/GenBank/DDBJ whole genome shotgun (WGS) entry which is preliminary data.</text>
</comment>
<protein>
    <submittedName>
        <fullName evidence="3">Uncharacterized protein</fullName>
    </submittedName>
</protein>
<reference evidence="3 4" key="1">
    <citation type="journal article" date="2018" name="Nat. Ecol. Evol.">
        <title>Genomic signatures of mitonuclear coevolution across populations of Tigriopus californicus.</title>
        <authorList>
            <person name="Barreto F.S."/>
            <person name="Watson E.T."/>
            <person name="Lima T.G."/>
            <person name="Willett C.S."/>
            <person name="Edmands S."/>
            <person name="Li W."/>
            <person name="Burton R.S."/>
        </authorList>
    </citation>
    <scope>NUCLEOTIDE SEQUENCE [LARGE SCALE GENOMIC DNA]</scope>
    <source>
        <strain evidence="3 4">San Diego</strain>
    </source>
</reference>
<dbReference type="EMBL" id="VCGU01000003">
    <property type="protein sequence ID" value="TRY77808.1"/>
    <property type="molecule type" value="Genomic_DNA"/>
</dbReference>
<feature type="region of interest" description="Disordered" evidence="2">
    <location>
        <begin position="106"/>
        <end position="125"/>
    </location>
</feature>
<proteinExistence type="predicted"/>
<dbReference type="Proteomes" id="UP000318571">
    <property type="component" value="Chromosome 11"/>
</dbReference>
<evidence type="ECO:0000256" key="2">
    <source>
        <dbReference type="SAM" id="MobiDB-lite"/>
    </source>
</evidence>
<feature type="region of interest" description="Disordered" evidence="2">
    <location>
        <begin position="20"/>
        <end position="95"/>
    </location>
</feature>